<dbReference type="Pfam" id="PF00392">
    <property type="entry name" value="GntR"/>
    <property type="match status" value="1"/>
</dbReference>
<dbReference type="Pfam" id="PF07729">
    <property type="entry name" value="FCD"/>
    <property type="match status" value="1"/>
</dbReference>
<dbReference type="EMBL" id="FPKU01000003">
    <property type="protein sequence ID" value="SFZ86359.1"/>
    <property type="molecule type" value="Genomic_DNA"/>
</dbReference>
<dbReference type="Proteomes" id="UP000183447">
    <property type="component" value="Unassembled WGS sequence"/>
</dbReference>
<dbReference type="GO" id="GO:0003700">
    <property type="term" value="F:DNA-binding transcription factor activity"/>
    <property type="evidence" value="ECO:0007669"/>
    <property type="project" value="InterPro"/>
</dbReference>
<evidence type="ECO:0000313" key="7">
    <source>
        <dbReference type="Proteomes" id="UP000183447"/>
    </source>
</evidence>
<evidence type="ECO:0000259" key="4">
    <source>
        <dbReference type="SMART" id="SM00345"/>
    </source>
</evidence>
<sequence length="220" mass="25344">MGAGLGWGIDNPGYVAFFDALIDGRLRLGQTVKQEELAEILGLSLSPMRETTTLLEAEGLITVRRRVGLTIFYPDVRFVGNTFQFREMLEREGLRRFAQTVTPQWISTRREEHRDIIDYVRAHPVRATYREPVKEVEHRFHISFIEAFDNDQISIIYKRLTQKMFILRLLTPESVGPANTILSMREHMAVIDALEARDVEGAVRGLETHVRNVLHRVLTT</sequence>
<accession>A0A1K2I284</accession>
<evidence type="ECO:0000256" key="2">
    <source>
        <dbReference type="ARBA" id="ARBA00023125"/>
    </source>
</evidence>
<dbReference type="InterPro" id="IPR000524">
    <property type="entry name" value="Tscrpt_reg_HTH_GntR"/>
</dbReference>
<feature type="domain" description="GntR C-terminal" evidence="5">
    <location>
        <begin position="81"/>
        <end position="212"/>
    </location>
</feature>
<dbReference type="PANTHER" id="PTHR43537:SF24">
    <property type="entry name" value="GLUCONATE OPERON TRANSCRIPTIONAL REPRESSOR"/>
    <property type="match status" value="1"/>
</dbReference>
<dbReference type="InterPro" id="IPR011711">
    <property type="entry name" value="GntR_C"/>
</dbReference>
<reference evidence="6 7" key="1">
    <citation type="submission" date="2016-11" db="EMBL/GenBank/DDBJ databases">
        <authorList>
            <person name="Jaros S."/>
            <person name="Januszkiewicz K."/>
            <person name="Wedrychowicz H."/>
        </authorList>
    </citation>
    <scope>NUCLEOTIDE SEQUENCE [LARGE SCALE GENOMIC DNA]</scope>
    <source>
        <strain evidence="6 7">ATCC 23634</strain>
    </source>
</reference>
<keyword evidence="3" id="KW-0804">Transcription</keyword>
<name>A0A1K2I284_9HYPH</name>
<dbReference type="InterPro" id="IPR036390">
    <property type="entry name" value="WH_DNA-bd_sf"/>
</dbReference>
<dbReference type="AlphaFoldDB" id="A0A1K2I284"/>
<proteinExistence type="predicted"/>
<gene>
    <name evidence="6" type="ORF">SAMN02983003_3539</name>
</gene>
<evidence type="ECO:0000313" key="6">
    <source>
        <dbReference type="EMBL" id="SFZ86359.1"/>
    </source>
</evidence>
<keyword evidence="1" id="KW-0805">Transcription regulation</keyword>
<evidence type="ECO:0000256" key="3">
    <source>
        <dbReference type="ARBA" id="ARBA00023163"/>
    </source>
</evidence>
<dbReference type="PANTHER" id="PTHR43537">
    <property type="entry name" value="TRANSCRIPTIONAL REGULATOR, GNTR FAMILY"/>
    <property type="match status" value="1"/>
</dbReference>
<dbReference type="GO" id="GO:0003677">
    <property type="term" value="F:DNA binding"/>
    <property type="evidence" value="ECO:0007669"/>
    <property type="project" value="UniProtKB-KW"/>
</dbReference>
<dbReference type="InterPro" id="IPR036388">
    <property type="entry name" value="WH-like_DNA-bd_sf"/>
</dbReference>
<keyword evidence="7" id="KW-1185">Reference proteome</keyword>
<dbReference type="SMART" id="SM00895">
    <property type="entry name" value="FCD"/>
    <property type="match status" value="1"/>
</dbReference>
<evidence type="ECO:0000259" key="5">
    <source>
        <dbReference type="SMART" id="SM00895"/>
    </source>
</evidence>
<dbReference type="SUPFAM" id="SSF46785">
    <property type="entry name" value="Winged helix' DNA-binding domain"/>
    <property type="match status" value="1"/>
</dbReference>
<feature type="domain" description="HTH gntR-type" evidence="4">
    <location>
        <begin position="13"/>
        <end position="71"/>
    </location>
</feature>
<dbReference type="SUPFAM" id="SSF48008">
    <property type="entry name" value="GntR ligand-binding domain-like"/>
    <property type="match status" value="1"/>
</dbReference>
<dbReference type="SMART" id="SM00345">
    <property type="entry name" value="HTH_GNTR"/>
    <property type="match status" value="1"/>
</dbReference>
<dbReference type="STRING" id="665118.SAMN02983003_3539"/>
<organism evidence="6 7">
    <name type="scientific">Devosia enhydra</name>
    <dbReference type="NCBI Taxonomy" id="665118"/>
    <lineage>
        <taxon>Bacteria</taxon>
        <taxon>Pseudomonadati</taxon>
        <taxon>Pseudomonadota</taxon>
        <taxon>Alphaproteobacteria</taxon>
        <taxon>Hyphomicrobiales</taxon>
        <taxon>Devosiaceae</taxon>
        <taxon>Devosia</taxon>
    </lineage>
</organism>
<evidence type="ECO:0000256" key="1">
    <source>
        <dbReference type="ARBA" id="ARBA00023015"/>
    </source>
</evidence>
<dbReference type="Gene3D" id="1.20.120.530">
    <property type="entry name" value="GntR ligand-binding domain-like"/>
    <property type="match status" value="1"/>
</dbReference>
<dbReference type="Gene3D" id="1.10.10.10">
    <property type="entry name" value="Winged helix-like DNA-binding domain superfamily/Winged helix DNA-binding domain"/>
    <property type="match status" value="1"/>
</dbReference>
<protein>
    <submittedName>
        <fullName evidence="6">DNA-binding transcriptional regulator, GntR family</fullName>
    </submittedName>
</protein>
<dbReference type="InterPro" id="IPR008920">
    <property type="entry name" value="TF_FadR/GntR_C"/>
</dbReference>
<keyword evidence="2 6" id="KW-0238">DNA-binding</keyword>